<keyword evidence="3" id="KW-1185">Reference proteome</keyword>
<reference evidence="2 3" key="1">
    <citation type="journal article" date="2021" name="BMC Biol.">
        <title>Horizontally acquired antibacterial genes associated with adaptive radiation of ladybird beetles.</title>
        <authorList>
            <person name="Li H.S."/>
            <person name="Tang X.F."/>
            <person name="Huang Y.H."/>
            <person name="Xu Z.Y."/>
            <person name="Chen M.L."/>
            <person name="Du X.Y."/>
            <person name="Qiu B.Y."/>
            <person name="Chen P.T."/>
            <person name="Zhang W."/>
            <person name="Slipinski A."/>
            <person name="Escalona H.E."/>
            <person name="Waterhouse R.M."/>
            <person name="Zwick A."/>
            <person name="Pang H."/>
        </authorList>
    </citation>
    <scope>NUCLEOTIDE SEQUENCE [LARGE SCALE GENOMIC DNA]</scope>
    <source>
        <strain evidence="2">SYSU2018</strain>
    </source>
</reference>
<dbReference type="InterPro" id="IPR002156">
    <property type="entry name" value="RNaseH_domain"/>
</dbReference>
<dbReference type="Proteomes" id="UP001516400">
    <property type="component" value="Unassembled WGS sequence"/>
</dbReference>
<dbReference type="AlphaFoldDB" id="A0ABD2N4X3"/>
<dbReference type="EMBL" id="JABFTP020000062">
    <property type="protein sequence ID" value="KAL3273786.1"/>
    <property type="molecule type" value="Genomic_DNA"/>
</dbReference>
<accession>A0ABD2N4X3</accession>
<dbReference type="Gene3D" id="3.30.420.10">
    <property type="entry name" value="Ribonuclease H-like superfamily/Ribonuclease H"/>
    <property type="match status" value="1"/>
</dbReference>
<evidence type="ECO:0000313" key="3">
    <source>
        <dbReference type="Proteomes" id="UP001516400"/>
    </source>
</evidence>
<feature type="non-terminal residue" evidence="2">
    <location>
        <position position="1"/>
    </location>
</feature>
<dbReference type="InterPro" id="IPR012337">
    <property type="entry name" value="RNaseH-like_sf"/>
</dbReference>
<gene>
    <name evidence="2" type="ORF">HHI36_015213</name>
</gene>
<evidence type="ECO:0000259" key="1">
    <source>
        <dbReference type="PROSITE" id="PS50879"/>
    </source>
</evidence>
<name>A0ABD2N4X3_9CUCU</name>
<dbReference type="SUPFAM" id="SSF53098">
    <property type="entry name" value="Ribonuclease H-like"/>
    <property type="match status" value="1"/>
</dbReference>
<feature type="domain" description="RNase H type-1" evidence="1">
    <location>
        <begin position="1"/>
        <end position="34"/>
    </location>
</feature>
<dbReference type="PROSITE" id="PS50879">
    <property type="entry name" value="RNASE_H_1"/>
    <property type="match status" value="1"/>
</dbReference>
<proteinExistence type="predicted"/>
<evidence type="ECO:0000313" key="2">
    <source>
        <dbReference type="EMBL" id="KAL3273786.1"/>
    </source>
</evidence>
<feature type="non-terminal residue" evidence="2">
    <location>
        <position position="93"/>
    </location>
</feature>
<dbReference type="InterPro" id="IPR036397">
    <property type="entry name" value="RNaseH_sf"/>
</dbReference>
<organism evidence="2 3">
    <name type="scientific">Cryptolaemus montrouzieri</name>
    <dbReference type="NCBI Taxonomy" id="559131"/>
    <lineage>
        <taxon>Eukaryota</taxon>
        <taxon>Metazoa</taxon>
        <taxon>Ecdysozoa</taxon>
        <taxon>Arthropoda</taxon>
        <taxon>Hexapoda</taxon>
        <taxon>Insecta</taxon>
        <taxon>Pterygota</taxon>
        <taxon>Neoptera</taxon>
        <taxon>Endopterygota</taxon>
        <taxon>Coleoptera</taxon>
        <taxon>Polyphaga</taxon>
        <taxon>Cucujiformia</taxon>
        <taxon>Coccinelloidea</taxon>
        <taxon>Coccinellidae</taxon>
        <taxon>Scymninae</taxon>
        <taxon>Scymnini</taxon>
        <taxon>Cryptolaemus</taxon>
    </lineage>
</organism>
<comment type="caution">
    <text evidence="2">The sequence shown here is derived from an EMBL/GenBank/DDBJ whole genome shotgun (WGS) entry which is preliminary data.</text>
</comment>
<sequence length="93" mass="10668">TGGRDTEIVIGWVPSHVGIEENERADKLAKTATIGNNIKLNIEILPTCEETKTVLRNEILINWNHRWNNQFPSKLHQIIQNVKQKSPALLFDR</sequence>
<protein>
    <recommendedName>
        <fullName evidence="1">RNase H type-1 domain-containing protein</fullName>
    </recommendedName>
</protein>